<protein>
    <submittedName>
        <fullName evidence="1">Uncharacterized protein</fullName>
    </submittedName>
</protein>
<keyword evidence="2" id="KW-1185">Reference proteome</keyword>
<evidence type="ECO:0000313" key="1">
    <source>
        <dbReference type="EMBL" id="KAL2551398.1"/>
    </source>
</evidence>
<gene>
    <name evidence="1" type="ORF">Fot_05017</name>
</gene>
<name>A0ABD1WNY9_9LAMI</name>
<sequence>MTKICITPLQILETLHDISLQSDSNGSDKSAHLHSREGNLHKVEAIGRAQIRNSKLEGVKPRPRPFPSAFFLVRFFAPNKPQTPEHKFPQISSLFLKVRTKYHL</sequence>
<dbReference type="AlphaFoldDB" id="A0ABD1WNY9"/>
<dbReference type="EMBL" id="JBFOLJ010000002">
    <property type="protein sequence ID" value="KAL2551398.1"/>
    <property type="molecule type" value="Genomic_DNA"/>
</dbReference>
<proteinExistence type="predicted"/>
<organism evidence="1 2">
    <name type="scientific">Forsythia ovata</name>
    <dbReference type="NCBI Taxonomy" id="205694"/>
    <lineage>
        <taxon>Eukaryota</taxon>
        <taxon>Viridiplantae</taxon>
        <taxon>Streptophyta</taxon>
        <taxon>Embryophyta</taxon>
        <taxon>Tracheophyta</taxon>
        <taxon>Spermatophyta</taxon>
        <taxon>Magnoliopsida</taxon>
        <taxon>eudicotyledons</taxon>
        <taxon>Gunneridae</taxon>
        <taxon>Pentapetalae</taxon>
        <taxon>asterids</taxon>
        <taxon>lamiids</taxon>
        <taxon>Lamiales</taxon>
        <taxon>Oleaceae</taxon>
        <taxon>Forsythieae</taxon>
        <taxon>Forsythia</taxon>
    </lineage>
</organism>
<comment type="caution">
    <text evidence="1">The sequence shown here is derived from an EMBL/GenBank/DDBJ whole genome shotgun (WGS) entry which is preliminary data.</text>
</comment>
<evidence type="ECO:0000313" key="2">
    <source>
        <dbReference type="Proteomes" id="UP001604277"/>
    </source>
</evidence>
<dbReference type="Proteomes" id="UP001604277">
    <property type="component" value="Unassembled WGS sequence"/>
</dbReference>
<reference evidence="2" key="1">
    <citation type="submission" date="2024-07" db="EMBL/GenBank/DDBJ databases">
        <title>Two chromosome-level genome assemblies of Korean endemic species Abeliophyllum distichum and Forsythia ovata (Oleaceae).</title>
        <authorList>
            <person name="Jang H."/>
        </authorList>
    </citation>
    <scope>NUCLEOTIDE SEQUENCE [LARGE SCALE GENOMIC DNA]</scope>
</reference>
<accession>A0ABD1WNY9</accession>